<dbReference type="CDD" id="cd03825">
    <property type="entry name" value="GT4_WcaC-like"/>
    <property type="match status" value="1"/>
</dbReference>
<evidence type="ECO:0000259" key="1">
    <source>
        <dbReference type="Pfam" id="PF00534"/>
    </source>
</evidence>
<reference evidence="3 4" key="1">
    <citation type="submission" date="2018-08" db="EMBL/GenBank/DDBJ databases">
        <title>Mucilaginibacter terrae sp. nov., isolated from manganese diggings.</title>
        <authorList>
            <person name="Huang Y."/>
            <person name="Zhou Z."/>
        </authorList>
    </citation>
    <scope>NUCLEOTIDE SEQUENCE [LARGE SCALE GENOMIC DNA]</scope>
    <source>
        <strain evidence="3 4">ZH6</strain>
    </source>
</reference>
<evidence type="ECO:0000313" key="4">
    <source>
        <dbReference type="Proteomes" id="UP000260823"/>
    </source>
</evidence>
<comment type="caution">
    <text evidence="3">The sequence shown here is derived from an EMBL/GenBank/DDBJ whole genome shotgun (WGS) entry which is preliminary data.</text>
</comment>
<organism evidence="3 4">
    <name type="scientific">Mucilaginibacter terrenus</name>
    <dbReference type="NCBI Taxonomy" id="2482727"/>
    <lineage>
        <taxon>Bacteria</taxon>
        <taxon>Pseudomonadati</taxon>
        <taxon>Bacteroidota</taxon>
        <taxon>Sphingobacteriia</taxon>
        <taxon>Sphingobacteriales</taxon>
        <taxon>Sphingobacteriaceae</taxon>
        <taxon>Mucilaginibacter</taxon>
    </lineage>
</organism>
<dbReference type="Pfam" id="PF13439">
    <property type="entry name" value="Glyco_transf_4"/>
    <property type="match status" value="1"/>
</dbReference>
<dbReference type="SUPFAM" id="SSF53756">
    <property type="entry name" value="UDP-Glycosyltransferase/glycogen phosphorylase"/>
    <property type="match status" value="1"/>
</dbReference>
<dbReference type="Proteomes" id="UP000260823">
    <property type="component" value="Unassembled WGS sequence"/>
</dbReference>
<keyword evidence="3" id="KW-0808">Transferase</keyword>
<dbReference type="OrthoDB" id="9768685at2"/>
<sequence length="427" mass="47631">MAIKVALINTADSGGGAAEACMRLLKALREQQVDATLIVQHKKRDNPAVYSTERSAWDKARSNINFLAERLPFIALYERDRTVRFAFSTANTGTDISREKVIQDADILHIHWTNSGFLSTNDLKKLIRLNKPVVWTLHDMWLFTGGCHYAGTCDHFKRECGNCYFLRNPQPNDLSYTGWQRKNRMLINAENISVVTCSNWLGEVAKESSLLQNASIQAIPNPIDTDVFSPREKNAARKKWNIDAGKKIILFGAANIADRRKGLIYLVEALQTLKNIYTGTQDVEIVIFGKNKRFDVTSLAFKVHQLSIITSADDLAEIYSLADVFLLPSIEDNLPNTIMEAMSCGTPACAFNTGGIPDMIDHQINGYLAEFKSAADLAAGVHQVLFSGDHHLMAQAARTKVLQEFNNSKVAGQYIGLYNSLLERQMA</sequence>
<gene>
    <name evidence="3" type="ORF">DYU05_18270</name>
</gene>
<proteinExistence type="predicted"/>
<keyword evidence="4" id="KW-1185">Reference proteome</keyword>
<dbReference type="EMBL" id="QWDE01000004">
    <property type="protein sequence ID" value="RFZ81767.1"/>
    <property type="molecule type" value="Genomic_DNA"/>
</dbReference>
<accession>A0A3E2NL90</accession>
<dbReference type="InterPro" id="IPR028098">
    <property type="entry name" value="Glyco_trans_4-like_N"/>
</dbReference>
<feature type="domain" description="Glycosyl transferase family 1" evidence="1">
    <location>
        <begin position="233"/>
        <end position="388"/>
    </location>
</feature>
<protein>
    <submittedName>
        <fullName evidence="3">Glycosyltransferase</fullName>
    </submittedName>
</protein>
<dbReference type="AlphaFoldDB" id="A0A3E2NL90"/>
<feature type="domain" description="Glycosyltransferase subfamily 4-like N-terminal" evidence="2">
    <location>
        <begin position="15"/>
        <end position="226"/>
    </location>
</feature>
<name>A0A3E2NL90_9SPHI</name>
<dbReference type="Pfam" id="PF00534">
    <property type="entry name" value="Glycos_transf_1"/>
    <property type="match status" value="1"/>
</dbReference>
<evidence type="ECO:0000313" key="3">
    <source>
        <dbReference type="EMBL" id="RFZ81767.1"/>
    </source>
</evidence>
<dbReference type="PANTHER" id="PTHR12526">
    <property type="entry name" value="GLYCOSYLTRANSFERASE"/>
    <property type="match status" value="1"/>
</dbReference>
<evidence type="ECO:0000259" key="2">
    <source>
        <dbReference type="Pfam" id="PF13439"/>
    </source>
</evidence>
<dbReference type="Gene3D" id="3.40.50.2000">
    <property type="entry name" value="Glycogen Phosphorylase B"/>
    <property type="match status" value="2"/>
</dbReference>
<dbReference type="GO" id="GO:0016757">
    <property type="term" value="F:glycosyltransferase activity"/>
    <property type="evidence" value="ECO:0007669"/>
    <property type="project" value="InterPro"/>
</dbReference>
<dbReference type="InterPro" id="IPR001296">
    <property type="entry name" value="Glyco_trans_1"/>
</dbReference>
<dbReference type="RefSeq" id="WP_117384587.1">
    <property type="nucleotide sequence ID" value="NZ_QWDE01000004.1"/>
</dbReference>
<dbReference type="PANTHER" id="PTHR12526:SF637">
    <property type="entry name" value="GLYCOSYLTRANSFERASE EPSF-RELATED"/>
    <property type="match status" value="1"/>
</dbReference>